<name>A0A285RND2_9RHOB</name>
<protein>
    <submittedName>
        <fullName evidence="2">Uncharacterized protein</fullName>
    </submittedName>
</protein>
<accession>A0A285RND2</accession>
<sequence>MNSPYRSLMTTVANGEFEPLMSNKLFNRYLKTRSALLNIWRCVTTIPGMSMVAMAPDVKLDLSMRIVRHGDLAKVAVAAEVSVVAAMPCAEDGLGLTVGFEAVNAPSVDGLQAADKHSKRRAWPGRNTLDVAKNLLRWKVEKCVNLPRKTGSPELAYRCARNFDRARCSVHGSHGARREAGPVHADRAPRRPRQGGCCR</sequence>
<dbReference type="EMBL" id="OBMT01000001">
    <property type="protein sequence ID" value="SOB95228.1"/>
    <property type="molecule type" value="Genomic_DNA"/>
</dbReference>
<evidence type="ECO:0000313" key="2">
    <source>
        <dbReference type="EMBL" id="SOB95228.1"/>
    </source>
</evidence>
<dbReference type="AlphaFoldDB" id="A0A285RND2"/>
<keyword evidence="3" id="KW-1185">Reference proteome</keyword>
<feature type="region of interest" description="Disordered" evidence="1">
    <location>
        <begin position="174"/>
        <end position="199"/>
    </location>
</feature>
<proteinExistence type="predicted"/>
<evidence type="ECO:0000256" key="1">
    <source>
        <dbReference type="SAM" id="MobiDB-lite"/>
    </source>
</evidence>
<organism evidence="2 3">
    <name type="scientific">Rhodobacter maris</name>
    <dbReference type="NCBI Taxonomy" id="446682"/>
    <lineage>
        <taxon>Bacteria</taxon>
        <taxon>Pseudomonadati</taxon>
        <taxon>Pseudomonadota</taxon>
        <taxon>Alphaproteobacteria</taxon>
        <taxon>Rhodobacterales</taxon>
        <taxon>Rhodobacter group</taxon>
        <taxon>Rhodobacter</taxon>
    </lineage>
</organism>
<reference evidence="3" key="1">
    <citation type="submission" date="2017-08" db="EMBL/GenBank/DDBJ databases">
        <authorList>
            <person name="Varghese N."/>
            <person name="Submissions S."/>
        </authorList>
    </citation>
    <scope>NUCLEOTIDE SEQUENCE [LARGE SCALE GENOMIC DNA]</scope>
    <source>
        <strain evidence="3">JA276</strain>
    </source>
</reference>
<gene>
    <name evidence="2" type="ORF">SAMN05877831_101855</name>
</gene>
<evidence type="ECO:0000313" key="3">
    <source>
        <dbReference type="Proteomes" id="UP000219111"/>
    </source>
</evidence>
<feature type="compositionally biased region" description="Basic and acidic residues" evidence="1">
    <location>
        <begin position="176"/>
        <end position="189"/>
    </location>
</feature>
<dbReference type="Proteomes" id="UP000219111">
    <property type="component" value="Unassembled WGS sequence"/>
</dbReference>